<evidence type="ECO:0000313" key="13">
    <source>
        <dbReference type="Proteomes" id="UP000294543"/>
    </source>
</evidence>
<dbReference type="RefSeq" id="WP_132507483.1">
    <property type="nucleotide sequence ID" value="NZ_SMKP01000023.1"/>
</dbReference>
<keyword evidence="10" id="KW-0812">Transmembrane</keyword>
<keyword evidence="10" id="KW-1133">Transmembrane helix</keyword>
<dbReference type="InterPro" id="IPR003594">
    <property type="entry name" value="HATPase_dom"/>
</dbReference>
<dbReference type="PANTHER" id="PTHR24421:SF10">
    <property type="entry name" value="NITRATE_NITRITE SENSOR PROTEIN NARQ"/>
    <property type="match status" value="1"/>
</dbReference>
<dbReference type="SUPFAM" id="SSF55874">
    <property type="entry name" value="ATPase domain of HSP90 chaperone/DNA topoisomerase II/histidine kinase"/>
    <property type="match status" value="1"/>
</dbReference>
<evidence type="ECO:0000256" key="9">
    <source>
        <dbReference type="SAM" id="Coils"/>
    </source>
</evidence>
<evidence type="ECO:0000256" key="5">
    <source>
        <dbReference type="ARBA" id="ARBA00022741"/>
    </source>
</evidence>
<dbReference type="InterPro" id="IPR036890">
    <property type="entry name" value="HATPase_C_sf"/>
</dbReference>
<evidence type="ECO:0000256" key="1">
    <source>
        <dbReference type="ARBA" id="ARBA00000085"/>
    </source>
</evidence>
<dbReference type="InterPro" id="IPR050482">
    <property type="entry name" value="Sensor_HK_TwoCompSys"/>
</dbReference>
<evidence type="ECO:0000256" key="10">
    <source>
        <dbReference type="SAM" id="Phobius"/>
    </source>
</evidence>
<evidence type="ECO:0000256" key="4">
    <source>
        <dbReference type="ARBA" id="ARBA00022679"/>
    </source>
</evidence>
<feature type="transmembrane region" description="Helical" evidence="10">
    <location>
        <begin position="77"/>
        <end position="97"/>
    </location>
</feature>
<dbReference type="EMBL" id="SMKP01000023">
    <property type="protein sequence ID" value="TDD22716.1"/>
    <property type="molecule type" value="Genomic_DNA"/>
</dbReference>
<dbReference type="GO" id="GO:0046983">
    <property type="term" value="F:protein dimerization activity"/>
    <property type="evidence" value="ECO:0007669"/>
    <property type="project" value="InterPro"/>
</dbReference>
<proteinExistence type="predicted"/>
<gene>
    <name evidence="12" type="ORF">E1294_11040</name>
</gene>
<dbReference type="GO" id="GO:0016020">
    <property type="term" value="C:membrane"/>
    <property type="evidence" value="ECO:0007669"/>
    <property type="project" value="InterPro"/>
</dbReference>
<name>A0A4R4WY14_9ACTN</name>
<dbReference type="Gene3D" id="1.20.5.1930">
    <property type="match status" value="1"/>
</dbReference>
<feature type="domain" description="Histidine kinase/HSP90-like ATPase" evidence="11">
    <location>
        <begin position="303"/>
        <end position="395"/>
    </location>
</feature>
<keyword evidence="3" id="KW-0597">Phosphoprotein</keyword>
<dbReference type="Pfam" id="PF02518">
    <property type="entry name" value="HATPase_c"/>
    <property type="match status" value="1"/>
</dbReference>
<keyword evidence="13" id="KW-1185">Reference proteome</keyword>
<dbReference type="EC" id="2.7.13.3" evidence="2"/>
<protein>
    <recommendedName>
        <fullName evidence="2">histidine kinase</fullName>
        <ecNumber evidence="2">2.7.13.3</ecNumber>
    </recommendedName>
</protein>
<dbReference type="Gene3D" id="3.30.565.10">
    <property type="entry name" value="Histidine kinase-like ATPase, C-terminal domain"/>
    <property type="match status" value="1"/>
</dbReference>
<feature type="transmembrane region" description="Helical" evidence="10">
    <location>
        <begin position="118"/>
        <end position="140"/>
    </location>
</feature>
<dbReference type="GO" id="GO:0000155">
    <property type="term" value="F:phosphorelay sensor kinase activity"/>
    <property type="evidence" value="ECO:0007669"/>
    <property type="project" value="InterPro"/>
</dbReference>
<keyword evidence="6" id="KW-0418">Kinase</keyword>
<feature type="transmembrane region" description="Helical" evidence="10">
    <location>
        <begin position="146"/>
        <end position="165"/>
    </location>
</feature>
<dbReference type="OrthoDB" id="3523553at2"/>
<keyword evidence="5" id="KW-0547">Nucleotide-binding</keyword>
<evidence type="ECO:0000256" key="2">
    <source>
        <dbReference type="ARBA" id="ARBA00012438"/>
    </source>
</evidence>
<keyword evidence="7" id="KW-0067">ATP-binding</keyword>
<evidence type="ECO:0000256" key="8">
    <source>
        <dbReference type="ARBA" id="ARBA00023012"/>
    </source>
</evidence>
<evidence type="ECO:0000256" key="3">
    <source>
        <dbReference type="ARBA" id="ARBA00022553"/>
    </source>
</evidence>
<keyword evidence="9" id="KW-0175">Coiled coil</keyword>
<dbReference type="InterPro" id="IPR011712">
    <property type="entry name" value="Sig_transdc_His_kin_sub3_dim/P"/>
</dbReference>
<keyword evidence="10" id="KW-0472">Membrane</keyword>
<dbReference type="AlphaFoldDB" id="A0A4R4WY14"/>
<reference evidence="12 13" key="1">
    <citation type="submission" date="2019-03" db="EMBL/GenBank/DDBJ databases">
        <title>Draft genome sequences of novel Actinobacteria.</title>
        <authorList>
            <person name="Sahin N."/>
            <person name="Ay H."/>
            <person name="Saygin H."/>
        </authorList>
    </citation>
    <scope>NUCLEOTIDE SEQUENCE [LARGE SCALE GENOMIC DNA]</scope>
    <source>
        <strain evidence="12 13">KC712</strain>
    </source>
</reference>
<accession>A0A4R4WY14</accession>
<dbReference type="PANTHER" id="PTHR24421">
    <property type="entry name" value="NITRATE/NITRITE SENSOR PROTEIN NARX-RELATED"/>
    <property type="match status" value="1"/>
</dbReference>
<keyword evidence="8" id="KW-0902">Two-component regulatory system</keyword>
<dbReference type="Proteomes" id="UP000294543">
    <property type="component" value="Unassembled WGS sequence"/>
</dbReference>
<evidence type="ECO:0000256" key="6">
    <source>
        <dbReference type="ARBA" id="ARBA00022777"/>
    </source>
</evidence>
<evidence type="ECO:0000259" key="11">
    <source>
        <dbReference type="SMART" id="SM00387"/>
    </source>
</evidence>
<sequence>MGAGHPAAGGKLVADPQDPAERHTHLEWLSEALLSVLPPLAGWLIGLAGELGDELAVLLALAGAQSVALMWSRRFPLTVLGVVVCLELTLALLKMPVMVGPLVAASRLGAWGRGNRRVIGVVAVLALLLTGLPITLFAIGDPLRVVAVYTAIAVLFVGFWTVGRVDGRQRDRIRALQTRSRLLEAERAQAERRAAERERALLARELHDILNHSVTTMVVDAEAGADTRDSMEDTLRRVAHTGRESLAELRRLLGVLREAPPGHDPLTPPPKLDQLDALVAALPPGGPRVLMTRRGHVRQVDASIELAAYRVVQEALTNVAKHAGPVEVRVLLAYEPARLTIRVTNPVRGTSGTIGNGAGVGLVGMRERVELLGGSVRVCDDRGVFEVCATLPLRSLS</sequence>
<organism evidence="12 13">
    <name type="scientific">Nonomuraea diastatica</name>
    <dbReference type="NCBI Taxonomy" id="1848329"/>
    <lineage>
        <taxon>Bacteria</taxon>
        <taxon>Bacillati</taxon>
        <taxon>Actinomycetota</taxon>
        <taxon>Actinomycetes</taxon>
        <taxon>Streptosporangiales</taxon>
        <taxon>Streptosporangiaceae</taxon>
        <taxon>Nonomuraea</taxon>
    </lineage>
</organism>
<dbReference type="SMART" id="SM00387">
    <property type="entry name" value="HATPase_c"/>
    <property type="match status" value="1"/>
</dbReference>
<dbReference type="CDD" id="cd16917">
    <property type="entry name" value="HATPase_UhpB-NarQ-NarX-like"/>
    <property type="match status" value="1"/>
</dbReference>
<comment type="caution">
    <text evidence="12">The sequence shown here is derived from an EMBL/GenBank/DDBJ whole genome shotgun (WGS) entry which is preliminary data.</text>
</comment>
<evidence type="ECO:0000256" key="7">
    <source>
        <dbReference type="ARBA" id="ARBA00022840"/>
    </source>
</evidence>
<evidence type="ECO:0000313" key="12">
    <source>
        <dbReference type="EMBL" id="TDD22716.1"/>
    </source>
</evidence>
<dbReference type="GO" id="GO:0005524">
    <property type="term" value="F:ATP binding"/>
    <property type="evidence" value="ECO:0007669"/>
    <property type="project" value="UniProtKB-KW"/>
</dbReference>
<keyword evidence="4" id="KW-0808">Transferase</keyword>
<dbReference type="Pfam" id="PF07730">
    <property type="entry name" value="HisKA_3"/>
    <property type="match status" value="1"/>
</dbReference>
<comment type="catalytic activity">
    <reaction evidence="1">
        <text>ATP + protein L-histidine = ADP + protein N-phospho-L-histidine.</text>
        <dbReference type="EC" id="2.7.13.3"/>
    </reaction>
</comment>
<feature type="coiled-coil region" evidence="9">
    <location>
        <begin position="173"/>
        <end position="205"/>
    </location>
</feature>